<dbReference type="Proteomes" id="UP001559025">
    <property type="component" value="Unassembled WGS sequence"/>
</dbReference>
<reference evidence="3 4" key="1">
    <citation type="submission" date="2024-01" db="EMBL/GenBank/DDBJ databases">
        <title>New evidence supports the origin of RcGTA from prophage.</title>
        <authorList>
            <person name="Xu Y."/>
            <person name="Liu B."/>
            <person name="Chen F."/>
        </authorList>
    </citation>
    <scope>NUCLEOTIDE SEQUENCE [LARGE SCALE GENOMIC DNA]</scope>
    <source>
        <strain evidence="3 4">CBW1107-2</strain>
    </source>
</reference>
<dbReference type="InterPro" id="IPR032816">
    <property type="entry name" value="VTT_dom"/>
</dbReference>
<feature type="transmembrane region" description="Helical" evidence="1">
    <location>
        <begin position="37"/>
        <end position="61"/>
    </location>
</feature>
<gene>
    <name evidence="3" type="ORF">V1479_07270</name>
</gene>
<keyword evidence="1" id="KW-1133">Transmembrane helix</keyword>
<dbReference type="InterPro" id="IPR051311">
    <property type="entry name" value="DedA_domain"/>
</dbReference>
<name>A0ABV3WR12_9HYPH</name>
<protein>
    <submittedName>
        <fullName evidence="3">YqaA family protein</fullName>
    </submittedName>
</protein>
<feature type="domain" description="VTT" evidence="2">
    <location>
        <begin position="35"/>
        <end position="138"/>
    </location>
</feature>
<dbReference type="RefSeq" id="WP_368802317.1">
    <property type="nucleotide sequence ID" value="NZ_JAZHFV010000002.1"/>
</dbReference>
<proteinExistence type="predicted"/>
<keyword evidence="1" id="KW-0812">Transmembrane</keyword>
<evidence type="ECO:0000313" key="3">
    <source>
        <dbReference type="EMBL" id="MEX4007098.1"/>
    </source>
</evidence>
<organism evidence="3 4">
    <name type="scientific">Neoaquamicrobium sediminum</name>
    <dbReference type="NCBI Taxonomy" id="1849104"/>
    <lineage>
        <taxon>Bacteria</taxon>
        <taxon>Pseudomonadati</taxon>
        <taxon>Pseudomonadota</taxon>
        <taxon>Alphaproteobacteria</taxon>
        <taxon>Hyphomicrobiales</taxon>
        <taxon>Phyllobacteriaceae</taxon>
        <taxon>Neoaquamicrobium</taxon>
    </lineage>
</organism>
<keyword evidence="1" id="KW-0472">Membrane</keyword>
<evidence type="ECO:0000256" key="1">
    <source>
        <dbReference type="SAM" id="Phobius"/>
    </source>
</evidence>
<sequence length="144" mass="15707">MADSSWLLVLALSAFSSATLLPGSSEATLIGLHLSQVAPGWLLLAVASTANVVGSCVNWMLGRFAALCAGRRWFPATPEQLDRASDWYRRLGWPTLLLSWVPIIGDPLTVMAGILRTPLWLFLIVVAFAKTARYAALLWLIDLI</sequence>
<dbReference type="Pfam" id="PF09335">
    <property type="entry name" value="VTT_dom"/>
    <property type="match status" value="1"/>
</dbReference>
<feature type="transmembrane region" description="Helical" evidence="1">
    <location>
        <begin position="120"/>
        <end position="141"/>
    </location>
</feature>
<accession>A0ABV3WR12</accession>
<feature type="transmembrane region" description="Helical" evidence="1">
    <location>
        <begin position="91"/>
        <end position="114"/>
    </location>
</feature>
<dbReference type="PANTHER" id="PTHR42709:SF4">
    <property type="entry name" value="INNER MEMBRANE PROTEIN YQAA"/>
    <property type="match status" value="1"/>
</dbReference>
<dbReference type="PANTHER" id="PTHR42709">
    <property type="entry name" value="ALKALINE PHOSPHATASE LIKE PROTEIN"/>
    <property type="match status" value="1"/>
</dbReference>
<keyword evidence="4" id="KW-1185">Reference proteome</keyword>
<evidence type="ECO:0000259" key="2">
    <source>
        <dbReference type="Pfam" id="PF09335"/>
    </source>
</evidence>
<dbReference type="EMBL" id="JAZHFV010000002">
    <property type="protein sequence ID" value="MEX4007098.1"/>
    <property type="molecule type" value="Genomic_DNA"/>
</dbReference>
<evidence type="ECO:0000313" key="4">
    <source>
        <dbReference type="Proteomes" id="UP001559025"/>
    </source>
</evidence>
<comment type="caution">
    <text evidence="3">The sequence shown here is derived from an EMBL/GenBank/DDBJ whole genome shotgun (WGS) entry which is preliminary data.</text>
</comment>